<dbReference type="Proteomes" id="UP000255425">
    <property type="component" value="Unassembled WGS sequence"/>
</dbReference>
<organism evidence="2 3">
    <name type="scientific">Staphylococcus saccharolyticus</name>
    <dbReference type="NCBI Taxonomy" id="33028"/>
    <lineage>
        <taxon>Bacteria</taxon>
        <taxon>Bacillati</taxon>
        <taxon>Bacillota</taxon>
        <taxon>Bacilli</taxon>
        <taxon>Bacillales</taxon>
        <taxon>Staphylococcaceae</taxon>
        <taxon>Staphylococcus</taxon>
    </lineage>
</organism>
<dbReference type="InterPro" id="IPR004679">
    <property type="entry name" value="2-OHcarboxylate_transport"/>
</dbReference>
<evidence type="ECO:0000313" key="3">
    <source>
        <dbReference type="Proteomes" id="UP000255425"/>
    </source>
</evidence>
<evidence type="ECO:0000256" key="1">
    <source>
        <dbReference type="SAM" id="Phobius"/>
    </source>
</evidence>
<name>A0A380H071_9STAP</name>
<dbReference type="EMBL" id="UHDZ01000001">
    <property type="protein sequence ID" value="SUM67345.1"/>
    <property type="molecule type" value="Genomic_DNA"/>
</dbReference>
<feature type="transmembrane region" description="Helical" evidence="1">
    <location>
        <begin position="53"/>
        <end position="71"/>
    </location>
</feature>
<feature type="transmembrane region" description="Helical" evidence="1">
    <location>
        <begin position="77"/>
        <end position="101"/>
    </location>
</feature>
<keyword evidence="1" id="KW-1133">Transmembrane helix</keyword>
<keyword evidence="3" id="KW-1185">Reference proteome</keyword>
<feature type="transmembrane region" description="Helical" evidence="1">
    <location>
        <begin position="113"/>
        <end position="134"/>
    </location>
</feature>
<dbReference type="Pfam" id="PF03390">
    <property type="entry name" value="2HCT"/>
    <property type="match status" value="1"/>
</dbReference>
<keyword evidence="1" id="KW-0472">Membrane</keyword>
<keyword evidence="1" id="KW-0812">Transmembrane</keyword>
<dbReference type="PANTHER" id="PTHR40033:SF1">
    <property type="entry name" value="CITRATE-SODIUM SYMPORTER"/>
    <property type="match status" value="1"/>
</dbReference>
<reference evidence="2 3" key="1">
    <citation type="submission" date="2018-06" db="EMBL/GenBank/DDBJ databases">
        <authorList>
            <consortium name="Pathogen Informatics"/>
            <person name="Doyle S."/>
        </authorList>
    </citation>
    <scope>NUCLEOTIDE SEQUENCE [LARGE SCALE GENOMIC DNA]</scope>
    <source>
        <strain evidence="2 3">NCTC11807</strain>
    </source>
</reference>
<protein>
    <submittedName>
        <fullName evidence="2">Citrate/malate-proton symporter</fullName>
    </submittedName>
</protein>
<dbReference type="PANTHER" id="PTHR40033">
    <property type="entry name" value="NA(+)-MALATE SYMPORTER"/>
    <property type="match status" value="1"/>
</dbReference>
<accession>A0A380H071</accession>
<gene>
    <name evidence="2" type="primary">cimH_1</name>
    <name evidence="2" type="ORF">NCTC11807_00166</name>
</gene>
<proteinExistence type="predicted"/>
<dbReference type="GO" id="GO:0008514">
    <property type="term" value="F:organic anion transmembrane transporter activity"/>
    <property type="evidence" value="ECO:0007669"/>
    <property type="project" value="InterPro"/>
</dbReference>
<sequence>MIKPSCSSQYSQRRKLFDHLWNIDVKEIYLPIYIGMIIVLIAIMAIGKLPHTIVCAISVLVILGNFLHYLGNKIPIIKSYLGGGSVFCIFISAFLATFGILPANVVAATKDFVNNMGFLDFCIAALITGSILGMDRSLLIKASVRFIPVAVLSMLSCFIMVGTVGELIGNGFGKSVSYIAFPAMAGGIGAGVVPFINDLHA</sequence>
<dbReference type="AlphaFoldDB" id="A0A380H071"/>
<feature type="transmembrane region" description="Helical" evidence="1">
    <location>
        <begin position="176"/>
        <end position="196"/>
    </location>
</feature>
<dbReference type="RefSeq" id="WP_232619721.1">
    <property type="nucleotide sequence ID" value="NZ_CP066042.1"/>
</dbReference>
<feature type="transmembrane region" description="Helical" evidence="1">
    <location>
        <begin position="28"/>
        <end position="46"/>
    </location>
</feature>
<evidence type="ECO:0000313" key="2">
    <source>
        <dbReference type="EMBL" id="SUM67345.1"/>
    </source>
</evidence>
<dbReference type="GO" id="GO:0016020">
    <property type="term" value="C:membrane"/>
    <property type="evidence" value="ECO:0007669"/>
    <property type="project" value="InterPro"/>
</dbReference>
<feature type="transmembrane region" description="Helical" evidence="1">
    <location>
        <begin position="146"/>
        <end position="164"/>
    </location>
</feature>
<dbReference type="GeneID" id="93796170"/>